<comment type="caution">
    <text evidence="2">The sequence shown here is derived from an EMBL/GenBank/DDBJ whole genome shotgun (WGS) entry which is preliminary data.</text>
</comment>
<evidence type="ECO:0000256" key="1">
    <source>
        <dbReference type="SAM" id="SignalP"/>
    </source>
</evidence>
<accession>A0A532V3N8</accession>
<organism evidence="2 3">
    <name type="scientific">candidate division LCP-89 bacterium B3_LCP</name>
    <dbReference type="NCBI Taxonomy" id="2012998"/>
    <lineage>
        <taxon>Bacteria</taxon>
        <taxon>Pseudomonadati</taxon>
        <taxon>Bacteria division LCP-89</taxon>
    </lineage>
</organism>
<evidence type="ECO:0008006" key="4">
    <source>
        <dbReference type="Google" id="ProtNLM"/>
    </source>
</evidence>
<protein>
    <recommendedName>
        <fullName evidence="4">TIGR03016 family PEP-CTERM system-associated outer membrane protein</fullName>
    </recommendedName>
</protein>
<dbReference type="Proteomes" id="UP000319619">
    <property type="component" value="Unassembled WGS sequence"/>
</dbReference>
<feature type="chain" id="PRO_5021799459" description="TIGR03016 family PEP-CTERM system-associated outer membrane protein" evidence="1">
    <location>
        <begin position="22"/>
        <end position="616"/>
    </location>
</feature>
<dbReference type="EMBL" id="NJBN01000002">
    <property type="protein sequence ID" value="TKJ41834.1"/>
    <property type="molecule type" value="Genomic_DNA"/>
</dbReference>
<feature type="signal peptide" evidence="1">
    <location>
        <begin position="1"/>
        <end position="21"/>
    </location>
</feature>
<evidence type="ECO:0000313" key="3">
    <source>
        <dbReference type="Proteomes" id="UP000319619"/>
    </source>
</evidence>
<gene>
    <name evidence="2" type="ORF">CEE37_04505</name>
</gene>
<reference evidence="2 3" key="1">
    <citation type="submission" date="2017-06" db="EMBL/GenBank/DDBJ databases">
        <title>Novel microbial phyla capable of carbon fixation and sulfur reduction in deep-sea sediments.</title>
        <authorList>
            <person name="Huang J."/>
            <person name="Baker B."/>
            <person name="Wang Y."/>
        </authorList>
    </citation>
    <scope>NUCLEOTIDE SEQUENCE [LARGE SCALE GENOMIC DNA]</scope>
    <source>
        <strain evidence="2">B3_LCP</strain>
    </source>
</reference>
<evidence type="ECO:0000313" key="2">
    <source>
        <dbReference type="EMBL" id="TKJ41834.1"/>
    </source>
</evidence>
<sequence>MKSRFCLAVLCLLFSVGIIVAENADSLQIHLHHGLDEMGAGSIFFMDVDRNFLRVALRSNLDALYRRPGGSQGELKTNADFDLRLYRSLHDKFDVEAVFSGDFYHFERFSGPDPYDMGVLSPPFNWEMQSPAGSYTESLQKIEKSLVGVGGTYKPDTVLTLTSVLGQQWERRAGFDDYGLSASFEAELDDFEYYGYHNNLDLYFEQEELGARTNREIRFGYGMDKQFSQNSSDRLEVLYHHKRYDYHIWGTNSIGRRTDSQQILNNQLIYDPLTSIKLHMDTQLAGSTHKDRTATAENTRDEFTTSNALTLLGDYETIAGWTRLKFDWGAQEDATGLKRDRGTSLEGNFSWTPSEEDSLAFLTALRKRQYDTSDTANYDDRDRLRYEVDLAYKHEFSPYFRALARVQTTLEHLVYIYGEKSDQNRWNRIFKLRPEISFEPHPDWSNIARFELVANTTDYDFELDPDLIKSTIFRRYTASDIINWDFNRRWTLSLSYTLDLEDGGRFLWNEWIQQISEEYQTHHMTLLIMRQTHREIFVDAGLSMYERKGWEYYLDPEEGTVKSPFFYLSRWGPVIQLNYITSNGLNLRMDGDLSWVHEWNKDDYTLVNLDITLSWR</sequence>
<proteinExistence type="predicted"/>
<keyword evidence="1" id="KW-0732">Signal</keyword>
<name>A0A532V3N8_UNCL8</name>
<dbReference type="AlphaFoldDB" id="A0A532V3N8"/>